<comment type="caution">
    <text evidence="1">The sequence shown here is derived from an EMBL/GenBank/DDBJ whole genome shotgun (WGS) entry which is preliminary data.</text>
</comment>
<reference evidence="1 2" key="1">
    <citation type="journal article" date="2018" name="Sci. Rep.">
        <title>Comparative analysis of the Pocillopora damicornis genome highlights role of immune system in coral evolution.</title>
        <authorList>
            <person name="Cunning R."/>
            <person name="Bay R.A."/>
            <person name="Gillette P."/>
            <person name="Baker A.C."/>
            <person name="Traylor-Knowles N."/>
        </authorList>
    </citation>
    <scope>NUCLEOTIDE SEQUENCE [LARGE SCALE GENOMIC DNA]</scope>
    <source>
        <strain evidence="1">RSMAS</strain>
        <tissue evidence="1">Whole animal</tissue>
    </source>
</reference>
<dbReference type="Proteomes" id="UP000275408">
    <property type="component" value="Unassembled WGS sequence"/>
</dbReference>
<organism evidence="1 2">
    <name type="scientific">Pocillopora damicornis</name>
    <name type="common">Cauliflower coral</name>
    <name type="synonym">Millepora damicornis</name>
    <dbReference type="NCBI Taxonomy" id="46731"/>
    <lineage>
        <taxon>Eukaryota</taxon>
        <taxon>Metazoa</taxon>
        <taxon>Cnidaria</taxon>
        <taxon>Anthozoa</taxon>
        <taxon>Hexacorallia</taxon>
        <taxon>Scleractinia</taxon>
        <taxon>Astrocoeniina</taxon>
        <taxon>Pocilloporidae</taxon>
        <taxon>Pocillopora</taxon>
    </lineage>
</organism>
<name>A0A3M6U7X4_POCDA</name>
<evidence type="ECO:0000313" key="1">
    <source>
        <dbReference type="EMBL" id="RMX49727.1"/>
    </source>
</evidence>
<evidence type="ECO:0000313" key="2">
    <source>
        <dbReference type="Proteomes" id="UP000275408"/>
    </source>
</evidence>
<protein>
    <submittedName>
        <fullName evidence="1">Uncharacterized protein</fullName>
    </submittedName>
</protein>
<accession>A0A3M6U7X4</accession>
<dbReference type="AlphaFoldDB" id="A0A3M6U7X4"/>
<keyword evidence="2" id="KW-1185">Reference proteome</keyword>
<proteinExistence type="predicted"/>
<sequence length="66" mass="7528">MRSAVIKVEKPSKEVIYFIRNDNRKDENQFDFLMAHKSQSLTQADMARLTTGAVIPKVPPGIEPRL</sequence>
<dbReference type="EMBL" id="RCHS01002064">
    <property type="protein sequence ID" value="RMX49727.1"/>
    <property type="molecule type" value="Genomic_DNA"/>
</dbReference>
<gene>
    <name evidence="1" type="ORF">pdam_00008618</name>
</gene>